<protein>
    <submittedName>
        <fullName evidence="1">Uncharacterized protein</fullName>
    </submittedName>
</protein>
<accession>A0A0F3GP06</accession>
<reference evidence="1 2" key="1">
    <citation type="submission" date="2015-02" db="EMBL/GenBank/DDBJ databases">
        <title>Single-cell genomics of uncultivated deep-branching MTB reveals a conserved set of magnetosome genes.</title>
        <authorList>
            <person name="Kolinko S."/>
            <person name="Richter M."/>
            <person name="Glockner F.O."/>
            <person name="Brachmann A."/>
            <person name="Schuler D."/>
        </authorList>
    </citation>
    <scope>NUCLEOTIDE SEQUENCE [LARGE SCALE GENOMIC DNA]</scope>
    <source>
        <strain evidence="1">TM-1</strain>
    </source>
</reference>
<feature type="non-terminal residue" evidence="1">
    <location>
        <position position="1"/>
    </location>
</feature>
<dbReference type="EMBL" id="LACI01002330">
    <property type="protein sequence ID" value="KJU82403.1"/>
    <property type="molecule type" value="Genomic_DNA"/>
</dbReference>
<proteinExistence type="predicted"/>
<dbReference type="AlphaFoldDB" id="A0A0F3GP06"/>
<organism evidence="1 2">
    <name type="scientific">Candidatus Magnetobacterium bavaricum</name>
    <dbReference type="NCBI Taxonomy" id="29290"/>
    <lineage>
        <taxon>Bacteria</taxon>
        <taxon>Pseudomonadati</taxon>
        <taxon>Nitrospirota</taxon>
        <taxon>Thermodesulfovibrionia</taxon>
        <taxon>Thermodesulfovibrionales</taxon>
        <taxon>Candidatus Magnetobacteriaceae</taxon>
        <taxon>Candidatus Magnetobacterium</taxon>
    </lineage>
</organism>
<evidence type="ECO:0000313" key="2">
    <source>
        <dbReference type="Proteomes" id="UP000033423"/>
    </source>
</evidence>
<gene>
    <name evidence="1" type="ORF">MBAV_005404</name>
</gene>
<dbReference type="Proteomes" id="UP000033423">
    <property type="component" value="Unassembled WGS sequence"/>
</dbReference>
<sequence length="117" mass="12742">DDLGRQAVKLIDEQNNRLFKDTAITIKESPKSLPVISGIYPEFEGLPDQHRDIVKKVVYVIIILEYRPLDGHGANDKAVTIPGLDVIPDLSHDPGLASLPGCPDGKISATLLYNVAN</sequence>
<keyword evidence="2" id="KW-1185">Reference proteome</keyword>
<comment type="caution">
    <text evidence="1">The sequence shown here is derived from an EMBL/GenBank/DDBJ whole genome shotgun (WGS) entry which is preliminary data.</text>
</comment>
<evidence type="ECO:0000313" key="1">
    <source>
        <dbReference type="EMBL" id="KJU82403.1"/>
    </source>
</evidence>
<name>A0A0F3GP06_9BACT</name>